<reference evidence="2" key="1">
    <citation type="submission" date="2021-03" db="EMBL/GenBank/DDBJ databases">
        <title>Draft genome sequence of rust myrtle Austropuccinia psidii MF-1, a brazilian biotype.</title>
        <authorList>
            <person name="Quecine M.C."/>
            <person name="Pachon D.M.R."/>
            <person name="Bonatelli M.L."/>
            <person name="Correr F.H."/>
            <person name="Franceschini L.M."/>
            <person name="Leite T.F."/>
            <person name="Margarido G.R.A."/>
            <person name="Almeida C.A."/>
            <person name="Ferrarezi J.A."/>
            <person name="Labate C.A."/>
        </authorList>
    </citation>
    <scope>NUCLEOTIDE SEQUENCE</scope>
    <source>
        <strain evidence="2">MF-1</strain>
    </source>
</reference>
<feature type="chain" id="PRO_5040296009" description="Secreted protein" evidence="1">
    <location>
        <begin position="26"/>
        <end position="114"/>
    </location>
</feature>
<keyword evidence="1" id="KW-0732">Signal</keyword>
<evidence type="ECO:0008006" key="4">
    <source>
        <dbReference type="Google" id="ProtNLM"/>
    </source>
</evidence>
<sequence length="114" mass="12977">MSWVRSPSAIFQSHLLLWWFSLKAGITLTPTRAHMGSKTIAHLCCLKEWLKHEDCRYLPARAPVQVLMGPIWARSVDQPVRRGTVLRSGKYYFKIRGFLSHATHSTTIGKATLT</sequence>
<dbReference type="Proteomes" id="UP000765509">
    <property type="component" value="Unassembled WGS sequence"/>
</dbReference>
<protein>
    <recommendedName>
        <fullName evidence="4">Secreted protein</fullName>
    </recommendedName>
</protein>
<name>A0A9Q3H9K8_9BASI</name>
<gene>
    <name evidence="2" type="ORF">O181_034484</name>
</gene>
<evidence type="ECO:0000313" key="2">
    <source>
        <dbReference type="EMBL" id="MBW0494769.1"/>
    </source>
</evidence>
<feature type="signal peptide" evidence="1">
    <location>
        <begin position="1"/>
        <end position="25"/>
    </location>
</feature>
<dbReference type="AlphaFoldDB" id="A0A9Q3H9K8"/>
<organism evidence="2 3">
    <name type="scientific">Austropuccinia psidii MF-1</name>
    <dbReference type="NCBI Taxonomy" id="1389203"/>
    <lineage>
        <taxon>Eukaryota</taxon>
        <taxon>Fungi</taxon>
        <taxon>Dikarya</taxon>
        <taxon>Basidiomycota</taxon>
        <taxon>Pucciniomycotina</taxon>
        <taxon>Pucciniomycetes</taxon>
        <taxon>Pucciniales</taxon>
        <taxon>Sphaerophragmiaceae</taxon>
        <taxon>Austropuccinia</taxon>
    </lineage>
</organism>
<evidence type="ECO:0000313" key="3">
    <source>
        <dbReference type="Proteomes" id="UP000765509"/>
    </source>
</evidence>
<dbReference type="EMBL" id="AVOT02012735">
    <property type="protein sequence ID" value="MBW0494769.1"/>
    <property type="molecule type" value="Genomic_DNA"/>
</dbReference>
<comment type="caution">
    <text evidence="2">The sequence shown here is derived from an EMBL/GenBank/DDBJ whole genome shotgun (WGS) entry which is preliminary data.</text>
</comment>
<proteinExistence type="predicted"/>
<evidence type="ECO:0000256" key="1">
    <source>
        <dbReference type="SAM" id="SignalP"/>
    </source>
</evidence>
<accession>A0A9Q3H9K8</accession>
<keyword evidence="3" id="KW-1185">Reference proteome</keyword>